<dbReference type="AlphaFoldDB" id="A0AAD7Q3R3"/>
<dbReference type="InterPro" id="IPR012463">
    <property type="entry name" value="Ninja_motif"/>
</dbReference>
<accession>A0AAD7Q3R3</accession>
<comment type="caution">
    <text evidence="8">The sequence shown here is derived from an EMBL/GenBank/DDBJ whole genome shotgun (WGS) entry which is preliminary data.</text>
</comment>
<dbReference type="PANTHER" id="PTHR31413">
    <property type="entry name" value="AFP HOMOLOG 2"/>
    <property type="match status" value="1"/>
</dbReference>
<dbReference type="GO" id="GO:0005634">
    <property type="term" value="C:nucleus"/>
    <property type="evidence" value="ECO:0007669"/>
    <property type="project" value="UniProtKB-SubCell"/>
</dbReference>
<keyword evidence="3 4" id="KW-0539">Nucleus</keyword>
<dbReference type="InterPro" id="IPR032308">
    <property type="entry name" value="TDBD"/>
</dbReference>
<dbReference type="Pfam" id="PF07897">
    <property type="entry name" value="EAR"/>
    <property type="match status" value="1"/>
</dbReference>
<comment type="function">
    <text evidence="4">Acts as a negative regulator of abscisic acid (ABA) response.</text>
</comment>
<dbReference type="PANTHER" id="PTHR31413:SF31">
    <property type="entry name" value="NINJA-FAMILY PROTEIN AFP3"/>
    <property type="match status" value="1"/>
</dbReference>
<organism evidence="8 9">
    <name type="scientific">Quillaja saponaria</name>
    <name type="common">Soap bark tree</name>
    <dbReference type="NCBI Taxonomy" id="32244"/>
    <lineage>
        <taxon>Eukaryota</taxon>
        <taxon>Viridiplantae</taxon>
        <taxon>Streptophyta</taxon>
        <taxon>Embryophyta</taxon>
        <taxon>Tracheophyta</taxon>
        <taxon>Spermatophyta</taxon>
        <taxon>Magnoliopsida</taxon>
        <taxon>eudicotyledons</taxon>
        <taxon>Gunneridae</taxon>
        <taxon>Pentapetalae</taxon>
        <taxon>rosids</taxon>
        <taxon>fabids</taxon>
        <taxon>Fabales</taxon>
        <taxon>Quillajaceae</taxon>
        <taxon>Quillaja</taxon>
    </lineage>
</organism>
<sequence length="370" mass="40547">MQMGNVPRDLFQRFISMNHFPVKLDEPSEDTKGIELSLGLSLNGQFGIDPRANKLKRSSSISDFANPLRDEDAICKIPMAYTPLIRTCSLPTETEEEWRKRKELQTVRRMEAKRKRSEKQRTSKVFRERSRAFGEEIYEDGKRPKMVNGIHELEQGEDALNQFNNLATQSSGMLAYGLEFNGEKGSGLIHGGFQRLPSSLPPAPAPAPSSQGSIGSQGTGSSGISESESLPHQGLNKFVEARSPGGAPSSTVSEQKSRVTPQTTISRNASKIITAAAKKNQSSNIVSPDKETKDTVRNVLEDMPSVSTKGDGPNGKRVDGFLYRYRKGEEVKIVCVCHGSFLSPAEFVKHAGGGDVTQPLKHIVVTPSFL</sequence>
<dbReference type="EMBL" id="JARAOO010000003">
    <property type="protein sequence ID" value="KAJ7974307.1"/>
    <property type="molecule type" value="Genomic_DNA"/>
</dbReference>
<dbReference type="Proteomes" id="UP001163823">
    <property type="component" value="Chromosome 3"/>
</dbReference>
<feature type="domain" description="Tify" evidence="7">
    <location>
        <begin position="331"/>
        <end position="364"/>
    </location>
</feature>
<feature type="compositionally biased region" description="Polar residues" evidence="5">
    <location>
        <begin position="248"/>
        <end position="268"/>
    </location>
</feature>
<dbReference type="InterPro" id="IPR032310">
    <property type="entry name" value="NLS_NINJA_AFP-like"/>
</dbReference>
<dbReference type="GO" id="GO:0007165">
    <property type="term" value="P:signal transduction"/>
    <property type="evidence" value="ECO:0007669"/>
    <property type="project" value="InterPro"/>
</dbReference>
<dbReference type="GO" id="GO:0009737">
    <property type="term" value="P:response to abscisic acid"/>
    <property type="evidence" value="ECO:0007669"/>
    <property type="project" value="TreeGrafter"/>
</dbReference>
<evidence type="ECO:0000256" key="4">
    <source>
        <dbReference type="RuleBase" id="RU369029"/>
    </source>
</evidence>
<dbReference type="Pfam" id="PF16135">
    <property type="entry name" value="TDBD"/>
    <property type="match status" value="1"/>
</dbReference>
<reference evidence="8" key="1">
    <citation type="journal article" date="2023" name="Science">
        <title>Elucidation of the pathway for biosynthesis of saponin adjuvants from the soapbark tree.</title>
        <authorList>
            <person name="Reed J."/>
            <person name="Orme A."/>
            <person name="El-Demerdash A."/>
            <person name="Owen C."/>
            <person name="Martin L.B.B."/>
            <person name="Misra R.C."/>
            <person name="Kikuchi S."/>
            <person name="Rejzek M."/>
            <person name="Martin A.C."/>
            <person name="Harkess A."/>
            <person name="Leebens-Mack J."/>
            <person name="Louveau T."/>
            <person name="Stephenson M.J."/>
            <person name="Osbourn A."/>
        </authorList>
    </citation>
    <scope>NUCLEOTIDE SEQUENCE</scope>
    <source>
        <strain evidence="8">S10</strain>
    </source>
</reference>
<comment type="subcellular location">
    <subcellularLocation>
        <location evidence="1 4">Nucleus</location>
    </subcellularLocation>
</comment>
<dbReference type="InterPro" id="IPR031307">
    <property type="entry name" value="Ninja_fam"/>
</dbReference>
<dbReference type="KEGG" id="qsa:O6P43_004398"/>
<evidence type="ECO:0000259" key="7">
    <source>
        <dbReference type="Pfam" id="PF16135"/>
    </source>
</evidence>
<dbReference type="GO" id="GO:0045892">
    <property type="term" value="P:negative regulation of DNA-templated transcription"/>
    <property type="evidence" value="ECO:0007669"/>
    <property type="project" value="TreeGrafter"/>
</dbReference>
<gene>
    <name evidence="8" type="ORF">O6P43_004398</name>
</gene>
<evidence type="ECO:0000313" key="8">
    <source>
        <dbReference type="EMBL" id="KAJ7974307.1"/>
    </source>
</evidence>
<evidence type="ECO:0000313" key="9">
    <source>
        <dbReference type="Proteomes" id="UP001163823"/>
    </source>
</evidence>
<evidence type="ECO:0000259" key="6">
    <source>
        <dbReference type="Pfam" id="PF07897"/>
    </source>
</evidence>
<proteinExistence type="inferred from homology"/>
<feature type="domain" description="Ethylene-responsive binding factor-associated repression" evidence="6">
    <location>
        <begin position="29"/>
        <end position="63"/>
    </location>
</feature>
<name>A0AAD7Q3R3_QUISA</name>
<dbReference type="Pfam" id="PF16136">
    <property type="entry name" value="NLS_NINJA_AFP"/>
    <property type="match status" value="1"/>
</dbReference>
<feature type="region of interest" description="Disordered" evidence="5">
    <location>
        <begin position="189"/>
        <end position="268"/>
    </location>
</feature>
<protein>
    <recommendedName>
        <fullName evidence="4">Ninja-family protein</fullName>
    </recommendedName>
    <alternativeName>
        <fullName evidence="4">ABI-binding protein</fullName>
    </alternativeName>
</protein>
<evidence type="ECO:0000256" key="2">
    <source>
        <dbReference type="ARBA" id="ARBA00006081"/>
    </source>
</evidence>
<comment type="similarity">
    <text evidence="2 4">Belongs to the Ninja family.</text>
</comment>
<evidence type="ECO:0000256" key="5">
    <source>
        <dbReference type="SAM" id="MobiDB-lite"/>
    </source>
</evidence>
<keyword evidence="9" id="KW-1185">Reference proteome</keyword>
<evidence type="ECO:0000256" key="3">
    <source>
        <dbReference type="ARBA" id="ARBA00023242"/>
    </source>
</evidence>
<evidence type="ECO:0000256" key="1">
    <source>
        <dbReference type="ARBA" id="ARBA00004123"/>
    </source>
</evidence>
<feature type="compositionally biased region" description="Low complexity" evidence="5">
    <location>
        <begin position="222"/>
        <end position="231"/>
    </location>
</feature>